<reference evidence="11" key="1">
    <citation type="journal article" date="2019" name="Int. J. Syst. Evol. Microbiol.">
        <title>The Global Catalogue of Microorganisms (GCM) 10K type strain sequencing project: providing services to taxonomists for standard genome sequencing and annotation.</title>
        <authorList>
            <consortium name="The Broad Institute Genomics Platform"/>
            <consortium name="The Broad Institute Genome Sequencing Center for Infectious Disease"/>
            <person name="Wu L."/>
            <person name="Ma J."/>
        </authorList>
    </citation>
    <scope>NUCLEOTIDE SEQUENCE [LARGE SCALE GENOMIC DNA]</scope>
    <source>
        <strain evidence="11">CGMCC 1.10992</strain>
    </source>
</reference>
<proteinExistence type="inferred from homology"/>
<dbReference type="EMBL" id="JBHUHT010000012">
    <property type="protein sequence ID" value="MFD2096619.1"/>
    <property type="molecule type" value="Genomic_DNA"/>
</dbReference>
<comment type="subunit">
    <text evidence="4 9">Homotrimer.</text>
</comment>
<dbReference type="EC" id="4.1.1.112" evidence="9"/>
<evidence type="ECO:0000256" key="5">
    <source>
        <dbReference type="ARBA" id="ARBA00022723"/>
    </source>
</evidence>
<dbReference type="RefSeq" id="WP_345338991.1">
    <property type="nucleotide sequence ID" value="NZ_BAABLI010000008.1"/>
</dbReference>
<comment type="caution">
    <text evidence="10">The sequence shown here is derived from an EMBL/GenBank/DDBJ whole genome shotgun (WGS) entry which is preliminary data.</text>
</comment>
<evidence type="ECO:0000256" key="7">
    <source>
        <dbReference type="ARBA" id="ARBA00025046"/>
    </source>
</evidence>
<dbReference type="PANTHER" id="PTHR33254:SF4">
    <property type="entry name" value="4-HYDROXY-4-METHYL-2-OXOGLUTARATE ALDOLASE 3-RELATED"/>
    <property type="match status" value="1"/>
</dbReference>
<dbReference type="Pfam" id="PF03737">
    <property type="entry name" value="RraA-like"/>
    <property type="match status" value="1"/>
</dbReference>
<sequence>MLDLLPDLYDLYSDRLRLLNLNWKHFGDKPIFWGPVQTVSCFEDNSKVAELLASPGDGQVLLVDGAASHNRALLGDNLAQKGIDNGWAGVVINGCMRDAGTINQMPIGVKALGTCPIKTDKRGQGEVGIAVEIAGIEIHPGEYLYADLNGIAVSDQALAIPNLE</sequence>
<dbReference type="Proteomes" id="UP001597380">
    <property type="component" value="Unassembled WGS sequence"/>
</dbReference>
<dbReference type="NCBIfam" id="NF006875">
    <property type="entry name" value="PRK09372.1"/>
    <property type="match status" value="1"/>
</dbReference>
<comment type="similarity">
    <text evidence="3 9">Belongs to the class II aldolase/RraA-like family.</text>
</comment>
<comment type="catalytic activity">
    <reaction evidence="8 9">
        <text>oxaloacetate + H(+) = pyruvate + CO2</text>
        <dbReference type="Rhea" id="RHEA:15641"/>
        <dbReference type="ChEBI" id="CHEBI:15361"/>
        <dbReference type="ChEBI" id="CHEBI:15378"/>
        <dbReference type="ChEBI" id="CHEBI:16452"/>
        <dbReference type="ChEBI" id="CHEBI:16526"/>
        <dbReference type="EC" id="4.1.1.112"/>
    </reaction>
</comment>
<evidence type="ECO:0000256" key="3">
    <source>
        <dbReference type="ARBA" id="ARBA00008621"/>
    </source>
</evidence>
<evidence type="ECO:0000313" key="10">
    <source>
        <dbReference type="EMBL" id="MFD2096619.1"/>
    </source>
</evidence>
<comment type="catalytic activity">
    <reaction evidence="1 9">
        <text>4-hydroxy-4-methyl-2-oxoglutarate = 2 pyruvate</text>
        <dbReference type="Rhea" id="RHEA:22748"/>
        <dbReference type="ChEBI" id="CHEBI:15361"/>
        <dbReference type="ChEBI" id="CHEBI:58276"/>
        <dbReference type="EC" id="4.1.3.17"/>
    </reaction>
</comment>
<gene>
    <name evidence="10" type="ORF">ACFSJ3_11545</name>
</gene>
<dbReference type="InterPro" id="IPR005493">
    <property type="entry name" value="RraA/RraA-like"/>
</dbReference>
<keyword evidence="6 9" id="KW-0456">Lyase</keyword>
<dbReference type="InterPro" id="IPR036704">
    <property type="entry name" value="RraA/RraA-like_sf"/>
</dbReference>
<dbReference type="EC" id="4.1.3.17" evidence="9"/>
<comment type="function">
    <text evidence="7 9">Catalyzes the aldol cleavage of 4-hydroxy-4-methyl-2-oxoglutarate (HMG) into 2 molecules of pyruvate. Also contains a secondary oxaloacetate (OAA) decarboxylase activity due to the common pyruvate enolate transition state formed following C-C bond cleavage in the retro-aldol and decarboxylation reactions.</text>
</comment>
<keyword evidence="5 9" id="KW-0479">Metal-binding</keyword>
<dbReference type="NCBIfam" id="TIGR01935">
    <property type="entry name" value="NOT-MenG"/>
    <property type="match status" value="1"/>
</dbReference>
<evidence type="ECO:0000256" key="9">
    <source>
        <dbReference type="RuleBase" id="RU004338"/>
    </source>
</evidence>
<organism evidence="10 11">
    <name type="scientific">Corallincola platygyrae</name>
    <dbReference type="NCBI Taxonomy" id="1193278"/>
    <lineage>
        <taxon>Bacteria</taxon>
        <taxon>Pseudomonadati</taxon>
        <taxon>Pseudomonadota</taxon>
        <taxon>Gammaproteobacteria</taxon>
        <taxon>Alteromonadales</taxon>
        <taxon>Psychromonadaceae</taxon>
        <taxon>Corallincola</taxon>
    </lineage>
</organism>
<comment type="cofactor">
    <cofactor evidence="2 9">
        <name>a divalent metal cation</name>
        <dbReference type="ChEBI" id="CHEBI:60240"/>
    </cofactor>
</comment>
<evidence type="ECO:0000256" key="8">
    <source>
        <dbReference type="ARBA" id="ARBA00047973"/>
    </source>
</evidence>
<dbReference type="Gene3D" id="3.50.30.40">
    <property type="entry name" value="Ribonuclease E inhibitor RraA/RraA-like"/>
    <property type="match status" value="1"/>
</dbReference>
<evidence type="ECO:0000256" key="6">
    <source>
        <dbReference type="ARBA" id="ARBA00023239"/>
    </source>
</evidence>
<dbReference type="PANTHER" id="PTHR33254">
    <property type="entry name" value="4-HYDROXY-4-METHYL-2-OXOGLUTARATE ALDOLASE 3-RELATED"/>
    <property type="match status" value="1"/>
</dbReference>
<keyword evidence="11" id="KW-1185">Reference proteome</keyword>
<dbReference type="NCBIfam" id="NF009134">
    <property type="entry name" value="PRK12487.1"/>
    <property type="match status" value="1"/>
</dbReference>
<protein>
    <recommendedName>
        <fullName evidence="9">4-hydroxy-4-methyl-2-oxoglutarate aldolase</fullName>
        <shortName evidence="9">HMG aldolase</shortName>
        <ecNumber evidence="9">4.1.1.112</ecNumber>
        <ecNumber evidence="9">4.1.3.17</ecNumber>
    </recommendedName>
    <alternativeName>
        <fullName evidence="9">Oxaloacetate decarboxylase</fullName>
    </alternativeName>
</protein>
<name>A0ABW4XS42_9GAMM</name>
<accession>A0ABW4XS42</accession>
<evidence type="ECO:0000313" key="11">
    <source>
        <dbReference type="Proteomes" id="UP001597380"/>
    </source>
</evidence>
<dbReference type="SUPFAM" id="SSF89562">
    <property type="entry name" value="RraA-like"/>
    <property type="match status" value="1"/>
</dbReference>
<evidence type="ECO:0000256" key="2">
    <source>
        <dbReference type="ARBA" id="ARBA00001968"/>
    </source>
</evidence>
<evidence type="ECO:0000256" key="4">
    <source>
        <dbReference type="ARBA" id="ARBA00011233"/>
    </source>
</evidence>
<evidence type="ECO:0000256" key="1">
    <source>
        <dbReference type="ARBA" id="ARBA00001342"/>
    </source>
</evidence>
<dbReference type="InterPro" id="IPR010203">
    <property type="entry name" value="RraA"/>
</dbReference>
<dbReference type="CDD" id="cd16841">
    <property type="entry name" value="RraA_family"/>
    <property type="match status" value="1"/>
</dbReference>